<evidence type="ECO:0000313" key="2">
    <source>
        <dbReference type="Proteomes" id="UP001519460"/>
    </source>
</evidence>
<comment type="caution">
    <text evidence="1">The sequence shown here is derived from an EMBL/GenBank/DDBJ whole genome shotgun (WGS) entry which is preliminary data.</text>
</comment>
<accession>A0ABD0JDI6</accession>
<protein>
    <recommendedName>
        <fullName evidence="3">Syntaxin-binding protein 5-like</fullName>
    </recommendedName>
</protein>
<name>A0ABD0JDI6_9CAEN</name>
<gene>
    <name evidence="1" type="ORF">BaRGS_00035799</name>
</gene>
<keyword evidence="2" id="KW-1185">Reference proteome</keyword>
<evidence type="ECO:0008006" key="3">
    <source>
        <dbReference type="Google" id="ProtNLM"/>
    </source>
</evidence>
<organism evidence="1 2">
    <name type="scientific">Batillaria attramentaria</name>
    <dbReference type="NCBI Taxonomy" id="370345"/>
    <lineage>
        <taxon>Eukaryota</taxon>
        <taxon>Metazoa</taxon>
        <taxon>Spiralia</taxon>
        <taxon>Lophotrochozoa</taxon>
        <taxon>Mollusca</taxon>
        <taxon>Gastropoda</taxon>
        <taxon>Caenogastropoda</taxon>
        <taxon>Sorbeoconcha</taxon>
        <taxon>Cerithioidea</taxon>
        <taxon>Batillariidae</taxon>
        <taxon>Batillaria</taxon>
    </lineage>
</organism>
<sequence length="110" mass="12190">MSTSQANAKMKKFTLRGVLDGLRGSSVSAQSKSDTEIEETLRSDHFHICKTVRHGFPYQPTAVAFDPVQHILAIGNKTGSLRMYPSASDYSDINYANITATEVALLYEKY</sequence>
<evidence type="ECO:0000313" key="1">
    <source>
        <dbReference type="EMBL" id="KAK7471571.1"/>
    </source>
</evidence>
<dbReference type="PANTHER" id="PTHR10241">
    <property type="entry name" value="LETHAL 2 GIANT LARVAE PROTEIN"/>
    <property type="match status" value="1"/>
</dbReference>
<proteinExistence type="predicted"/>
<dbReference type="Proteomes" id="UP001519460">
    <property type="component" value="Unassembled WGS sequence"/>
</dbReference>
<dbReference type="EMBL" id="JACVVK020000488">
    <property type="protein sequence ID" value="KAK7471571.1"/>
    <property type="molecule type" value="Genomic_DNA"/>
</dbReference>
<dbReference type="PANTHER" id="PTHR10241:SF25">
    <property type="entry name" value="TOMOSYN, ISOFORM C"/>
    <property type="match status" value="1"/>
</dbReference>
<reference evidence="1 2" key="1">
    <citation type="journal article" date="2023" name="Sci. Data">
        <title>Genome assembly of the Korean intertidal mud-creeper Batillaria attramentaria.</title>
        <authorList>
            <person name="Patra A.K."/>
            <person name="Ho P.T."/>
            <person name="Jun S."/>
            <person name="Lee S.J."/>
            <person name="Kim Y."/>
            <person name="Won Y.J."/>
        </authorList>
    </citation>
    <scope>NUCLEOTIDE SEQUENCE [LARGE SCALE GENOMIC DNA]</scope>
    <source>
        <strain evidence="1">Wonlab-2016</strain>
    </source>
</reference>
<dbReference type="AlphaFoldDB" id="A0ABD0JDI6"/>